<dbReference type="GeneID" id="94286414"/>
<accession>A0A836I4P7</accession>
<dbReference type="RefSeq" id="XP_067752494.1">
    <property type="nucleotide sequence ID" value="XM_067896337.1"/>
</dbReference>
<dbReference type="OrthoDB" id="272458at2759"/>
<keyword evidence="2" id="KW-1185">Reference proteome</keyword>
<organism evidence="1 2">
    <name type="scientific">Porcisia hertigi</name>
    <dbReference type="NCBI Taxonomy" id="2761500"/>
    <lineage>
        <taxon>Eukaryota</taxon>
        <taxon>Discoba</taxon>
        <taxon>Euglenozoa</taxon>
        <taxon>Kinetoplastea</taxon>
        <taxon>Metakinetoplastina</taxon>
        <taxon>Trypanosomatida</taxon>
        <taxon>Trypanosomatidae</taxon>
        <taxon>Leishmaniinae</taxon>
        <taxon>Porcisia</taxon>
    </lineage>
</organism>
<proteinExistence type="predicted"/>
<dbReference type="EMBL" id="JAFJZO010000036">
    <property type="protein sequence ID" value="KAG5490166.1"/>
    <property type="molecule type" value="Genomic_DNA"/>
</dbReference>
<dbReference type="Proteomes" id="UP000674318">
    <property type="component" value="Unassembled WGS sequence"/>
</dbReference>
<evidence type="ECO:0000313" key="1">
    <source>
        <dbReference type="EMBL" id="KAG5490166.1"/>
    </source>
</evidence>
<gene>
    <name evidence="1" type="ORF">JKF63_00285</name>
</gene>
<dbReference type="AlphaFoldDB" id="A0A836I4P7"/>
<comment type="caution">
    <text evidence="1">The sequence shown here is derived from an EMBL/GenBank/DDBJ whole genome shotgun (WGS) entry which is preliminary data.</text>
</comment>
<reference evidence="1 2" key="1">
    <citation type="submission" date="2021-02" db="EMBL/GenBank/DDBJ databases">
        <title>Porcisia hertigi Genome sequencing and assembly.</title>
        <authorList>
            <person name="Almutairi H."/>
            <person name="Gatherer D."/>
        </authorList>
    </citation>
    <scope>NUCLEOTIDE SEQUENCE [LARGE SCALE GENOMIC DNA]</scope>
    <source>
        <strain evidence="1 2">C119</strain>
    </source>
</reference>
<sequence>MSTVAELQAQLDELRSRNAQEVEVAKATLSKVQEDLNYIQWDTEALEREEEELCKQLSKGRGIDTALLTSKHTDIIAQVIRALIDCDDSKCR</sequence>
<protein>
    <submittedName>
        <fullName evidence="1">Uncharacterized protein</fullName>
    </submittedName>
</protein>
<name>A0A836I4P7_9TRYP</name>
<evidence type="ECO:0000313" key="2">
    <source>
        <dbReference type="Proteomes" id="UP000674318"/>
    </source>
</evidence>
<dbReference type="KEGG" id="phet:94286414"/>